<dbReference type="SUPFAM" id="SSF53098">
    <property type="entry name" value="Ribonuclease H-like"/>
    <property type="match status" value="1"/>
</dbReference>
<dbReference type="Proteomes" id="UP000030746">
    <property type="component" value="Unassembled WGS sequence"/>
</dbReference>
<dbReference type="AlphaFoldDB" id="V4BHC2"/>
<keyword evidence="2" id="KW-1185">Reference proteome</keyword>
<dbReference type="KEGG" id="lgi:LOTGIDRAFT_165964"/>
<name>V4BHC2_LOTGI</name>
<dbReference type="RefSeq" id="XP_009061264.1">
    <property type="nucleotide sequence ID" value="XM_009063016.1"/>
</dbReference>
<organism evidence="1 2">
    <name type="scientific">Lottia gigantea</name>
    <name type="common">Giant owl limpet</name>
    <dbReference type="NCBI Taxonomy" id="225164"/>
    <lineage>
        <taxon>Eukaryota</taxon>
        <taxon>Metazoa</taxon>
        <taxon>Spiralia</taxon>
        <taxon>Lophotrochozoa</taxon>
        <taxon>Mollusca</taxon>
        <taxon>Gastropoda</taxon>
        <taxon>Patellogastropoda</taxon>
        <taxon>Lottioidea</taxon>
        <taxon>Lottiidae</taxon>
        <taxon>Lottia</taxon>
    </lineage>
</organism>
<evidence type="ECO:0000313" key="2">
    <source>
        <dbReference type="Proteomes" id="UP000030746"/>
    </source>
</evidence>
<dbReference type="GO" id="GO:0003676">
    <property type="term" value="F:nucleic acid binding"/>
    <property type="evidence" value="ECO:0007669"/>
    <property type="project" value="InterPro"/>
</dbReference>
<accession>V4BHC2</accession>
<sequence>MKPNDGPPVSVRVDPAPEFTPLVSDQTLLKLGISLEVGRIKIPDKNPVAERAIQELEDELYYVRNMVMILLHHWELRVNSRIRSNGLSAHELWVQRSQVTNQSLIVNSTVAKVGDLVYLTCDGSKDNWFYICKFVGAQLRSKTYQVHPSKCIVIPQFYSPIPPRRSYRNDSGEVSEYEDMDCDIPFTDADQM</sequence>
<dbReference type="Gene3D" id="3.30.420.10">
    <property type="entry name" value="Ribonuclease H-like superfamily/Ribonuclease H"/>
    <property type="match status" value="1"/>
</dbReference>
<proteinExistence type="predicted"/>
<reference evidence="1 2" key="1">
    <citation type="journal article" date="2013" name="Nature">
        <title>Insights into bilaterian evolution from three spiralian genomes.</title>
        <authorList>
            <person name="Simakov O."/>
            <person name="Marletaz F."/>
            <person name="Cho S.J."/>
            <person name="Edsinger-Gonzales E."/>
            <person name="Havlak P."/>
            <person name="Hellsten U."/>
            <person name="Kuo D.H."/>
            <person name="Larsson T."/>
            <person name="Lv J."/>
            <person name="Arendt D."/>
            <person name="Savage R."/>
            <person name="Osoegawa K."/>
            <person name="de Jong P."/>
            <person name="Grimwood J."/>
            <person name="Chapman J.A."/>
            <person name="Shapiro H."/>
            <person name="Aerts A."/>
            <person name="Otillar R.P."/>
            <person name="Terry A.Y."/>
            <person name="Boore J.L."/>
            <person name="Grigoriev I.V."/>
            <person name="Lindberg D.R."/>
            <person name="Seaver E.C."/>
            <person name="Weisblat D.A."/>
            <person name="Putnam N.H."/>
            <person name="Rokhsar D.S."/>
        </authorList>
    </citation>
    <scope>NUCLEOTIDE SEQUENCE [LARGE SCALE GENOMIC DNA]</scope>
</reference>
<protein>
    <submittedName>
        <fullName evidence="1">Uncharacterized protein</fullName>
    </submittedName>
</protein>
<dbReference type="GeneID" id="20240222"/>
<gene>
    <name evidence="1" type="ORF">LOTGIDRAFT_165964</name>
</gene>
<dbReference type="HOGENOM" id="CLU_1416628_0_0_1"/>
<dbReference type="InterPro" id="IPR012337">
    <property type="entry name" value="RNaseH-like_sf"/>
</dbReference>
<dbReference type="InterPro" id="IPR036397">
    <property type="entry name" value="RNaseH_sf"/>
</dbReference>
<evidence type="ECO:0000313" key="1">
    <source>
        <dbReference type="EMBL" id="ESO87944.1"/>
    </source>
</evidence>
<dbReference type="EMBL" id="KB202793">
    <property type="protein sequence ID" value="ESO87944.1"/>
    <property type="molecule type" value="Genomic_DNA"/>
</dbReference>
<dbReference type="CTD" id="20240222"/>